<dbReference type="EMBL" id="JAJEWP010000001">
    <property type="protein sequence ID" value="MCC2614899.1"/>
    <property type="molecule type" value="Genomic_DNA"/>
</dbReference>
<dbReference type="Proteomes" id="UP001520878">
    <property type="component" value="Unassembled WGS sequence"/>
</dbReference>
<comment type="caution">
    <text evidence="1">The sequence shown here is derived from an EMBL/GenBank/DDBJ whole genome shotgun (WGS) entry which is preliminary data.</text>
</comment>
<accession>A0ABS8G335</accession>
<keyword evidence="2" id="KW-1185">Reference proteome</keyword>
<reference evidence="1 2" key="1">
    <citation type="submission" date="2021-10" db="EMBL/GenBank/DDBJ databases">
        <title>Draft genome of Aestuariibacter halophilus JC2043.</title>
        <authorList>
            <person name="Emsley S.A."/>
            <person name="Pfannmuller K.M."/>
            <person name="Ushijima B."/>
            <person name="Saw J.H."/>
            <person name="Videau P."/>
        </authorList>
    </citation>
    <scope>NUCLEOTIDE SEQUENCE [LARGE SCALE GENOMIC DNA]</scope>
    <source>
        <strain evidence="1 2">JC2043</strain>
    </source>
</reference>
<name>A0ABS8G335_9ALTE</name>
<evidence type="ECO:0000313" key="1">
    <source>
        <dbReference type="EMBL" id="MCC2614899.1"/>
    </source>
</evidence>
<sequence>MTYSDDLFLSLFEHKTLPPKHFDHHGHLRLAWIYLSTFTLAEAVDRITRTIPAYAAHWGDPDKFHHTLTEAIVRIMALRKQQHPTDSFDDFLARNPDLITGLRGVISQYYSDTRLNSSTARQQFVSPDRKALITIQQGQEVLRS</sequence>
<dbReference type="RefSeq" id="WP_229156815.1">
    <property type="nucleotide sequence ID" value="NZ_JAJEWP010000001.1"/>
</dbReference>
<proteinExistence type="predicted"/>
<gene>
    <name evidence="1" type="ORF">LJ739_01430</name>
</gene>
<evidence type="ECO:0000313" key="2">
    <source>
        <dbReference type="Proteomes" id="UP001520878"/>
    </source>
</evidence>
<organism evidence="1 2">
    <name type="scientific">Fluctibacter halophilus</name>
    <dbReference type="NCBI Taxonomy" id="226011"/>
    <lineage>
        <taxon>Bacteria</taxon>
        <taxon>Pseudomonadati</taxon>
        <taxon>Pseudomonadota</taxon>
        <taxon>Gammaproteobacteria</taxon>
        <taxon>Alteromonadales</taxon>
        <taxon>Alteromonadaceae</taxon>
        <taxon>Fluctibacter</taxon>
    </lineage>
</organism>
<protein>
    <submittedName>
        <fullName evidence="1">Uncharacterized protein</fullName>
    </submittedName>
</protein>